<dbReference type="Proteomes" id="UP000663862">
    <property type="component" value="Unassembled WGS sequence"/>
</dbReference>
<organism evidence="2 3">
    <name type="scientific">Rotaria socialis</name>
    <dbReference type="NCBI Taxonomy" id="392032"/>
    <lineage>
        <taxon>Eukaryota</taxon>
        <taxon>Metazoa</taxon>
        <taxon>Spiralia</taxon>
        <taxon>Gnathifera</taxon>
        <taxon>Rotifera</taxon>
        <taxon>Eurotatoria</taxon>
        <taxon>Bdelloidea</taxon>
        <taxon>Philodinida</taxon>
        <taxon>Philodinidae</taxon>
        <taxon>Rotaria</taxon>
    </lineage>
</organism>
<evidence type="ECO:0000313" key="1">
    <source>
        <dbReference type="EMBL" id="CAF3315542.1"/>
    </source>
</evidence>
<dbReference type="EMBL" id="CAJOBQ010004125">
    <property type="protein sequence ID" value="CAF4627773.1"/>
    <property type="molecule type" value="Genomic_DNA"/>
</dbReference>
<evidence type="ECO:0000313" key="3">
    <source>
        <dbReference type="Proteomes" id="UP000663862"/>
    </source>
</evidence>
<proteinExistence type="predicted"/>
<sequence length="87" mass="9617">MGIFFTFNEPKTKIEAAIKKVNDFHPNIKLEATIGSCVSFLDFLINIKNGILSTPAHHKPAAEPCVVPFSSDHPRHVFSNIMQAALL</sequence>
<evidence type="ECO:0000313" key="2">
    <source>
        <dbReference type="EMBL" id="CAF4627773.1"/>
    </source>
</evidence>
<name>A0A821DZ50_9BILA</name>
<dbReference type="Proteomes" id="UP000663869">
    <property type="component" value="Unassembled WGS sequence"/>
</dbReference>
<protein>
    <submittedName>
        <fullName evidence="2">Uncharacterized protein</fullName>
    </submittedName>
</protein>
<accession>A0A821DZ50</accession>
<comment type="caution">
    <text evidence="2">The sequence shown here is derived from an EMBL/GenBank/DDBJ whole genome shotgun (WGS) entry which is preliminary data.</text>
</comment>
<gene>
    <name evidence="1" type="ORF">FME351_LOCUS842</name>
    <name evidence="2" type="ORF">TSG867_LOCUS29413</name>
</gene>
<dbReference type="AlphaFoldDB" id="A0A821DZ50"/>
<dbReference type="EMBL" id="CAJNYU010000019">
    <property type="protein sequence ID" value="CAF3315542.1"/>
    <property type="molecule type" value="Genomic_DNA"/>
</dbReference>
<reference evidence="2" key="1">
    <citation type="submission" date="2021-02" db="EMBL/GenBank/DDBJ databases">
        <authorList>
            <person name="Nowell W R."/>
        </authorList>
    </citation>
    <scope>NUCLEOTIDE SEQUENCE</scope>
</reference>